<accession>A0ABM8YUS9</accession>
<feature type="domain" description="HTH araC/xylS-type" evidence="4">
    <location>
        <begin position="109"/>
        <end position="207"/>
    </location>
</feature>
<dbReference type="Pfam" id="PF12833">
    <property type="entry name" value="HTH_18"/>
    <property type="match status" value="1"/>
</dbReference>
<dbReference type="SUPFAM" id="SSF46689">
    <property type="entry name" value="Homeodomain-like"/>
    <property type="match status" value="1"/>
</dbReference>
<keyword evidence="1" id="KW-0805">Transcription regulation</keyword>
<dbReference type="PANTHER" id="PTHR43280">
    <property type="entry name" value="ARAC-FAMILY TRANSCRIPTIONAL REGULATOR"/>
    <property type="match status" value="1"/>
</dbReference>
<dbReference type="Proteomes" id="UP000789833">
    <property type="component" value="Unassembled WGS sequence"/>
</dbReference>
<dbReference type="InterPro" id="IPR018060">
    <property type="entry name" value="HTH_AraC"/>
</dbReference>
<evidence type="ECO:0000256" key="2">
    <source>
        <dbReference type="ARBA" id="ARBA00023125"/>
    </source>
</evidence>
<name>A0ABM8YUS9_9BACI</name>
<dbReference type="PROSITE" id="PS01124">
    <property type="entry name" value="HTH_ARAC_FAMILY_2"/>
    <property type="match status" value="1"/>
</dbReference>
<keyword evidence="6" id="KW-1185">Reference proteome</keyword>
<sequence length="228" mass="26291">MNSLIVLDESISEERAQYLKLKLSSIPNLSTVIDLNDFTSIINNKNFSLVIAITNNQKFSSSEKIDAVRSICPLLVLTKVNQDSLVFIHSLIESFMKLNEINFEDDILSKSINFILSNLYDDNLSLEKVASHVYMNKYQYSKFFKKNIGIGYKDYIIKKRITKAKSLLETGVSVTETCFFIGYNDLTHFSRMFQKVVGEKPSVFRMRHLNNKKSSSNIQFNRQFEGSY</sequence>
<evidence type="ECO:0000256" key="3">
    <source>
        <dbReference type="ARBA" id="ARBA00023163"/>
    </source>
</evidence>
<dbReference type="InterPro" id="IPR009057">
    <property type="entry name" value="Homeodomain-like_sf"/>
</dbReference>
<dbReference type="EMBL" id="CAKJTJ010000072">
    <property type="protein sequence ID" value="CAG9623739.1"/>
    <property type="molecule type" value="Genomic_DNA"/>
</dbReference>
<keyword evidence="3" id="KW-0804">Transcription</keyword>
<evidence type="ECO:0000313" key="6">
    <source>
        <dbReference type="Proteomes" id="UP000789833"/>
    </source>
</evidence>
<dbReference type="SMART" id="SM00342">
    <property type="entry name" value="HTH_ARAC"/>
    <property type="match status" value="1"/>
</dbReference>
<evidence type="ECO:0000313" key="5">
    <source>
        <dbReference type="EMBL" id="CAG9623739.1"/>
    </source>
</evidence>
<comment type="caution">
    <text evidence="5">The sequence shown here is derived from an EMBL/GenBank/DDBJ whole genome shotgun (WGS) entry which is preliminary data.</text>
</comment>
<reference evidence="5 6" key="1">
    <citation type="submission" date="2021-10" db="EMBL/GenBank/DDBJ databases">
        <authorList>
            <person name="Criscuolo A."/>
        </authorList>
    </citation>
    <scope>NUCLEOTIDE SEQUENCE [LARGE SCALE GENOMIC DNA]</scope>
    <source>
        <strain evidence="6">CIP 111883</strain>
    </source>
</reference>
<protein>
    <recommendedName>
        <fullName evidence="4">HTH araC/xylS-type domain-containing protein</fullName>
    </recommendedName>
</protein>
<keyword evidence="2" id="KW-0238">DNA-binding</keyword>
<dbReference type="RefSeq" id="WP_230505471.1">
    <property type="nucleotide sequence ID" value="NZ_CAKJTJ010000072.1"/>
</dbReference>
<gene>
    <name evidence="5" type="ORF">BACCIP111883_04571</name>
</gene>
<evidence type="ECO:0000259" key="4">
    <source>
        <dbReference type="PROSITE" id="PS01124"/>
    </source>
</evidence>
<dbReference type="PANTHER" id="PTHR43280:SF28">
    <property type="entry name" value="HTH-TYPE TRANSCRIPTIONAL ACTIVATOR RHAS"/>
    <property type="match status" value="1"/>
</dbReference>
<organism evidence="5 6">
    <name type="scientific">Sutcliffiella rhizosphaerae</name>
    <dbReference type="NCBI Taxonomy" id="2880967"/>
    <lineage>
        <taxon>Bacteria</taxon>
        <taxon>Bacillati</taxon>
        <taxon>Bacillota</taxon>
        <taxon>Bacilli</taxon>
        <taxon>Bacillales</taxon>
        <taxon>Bacillaceae</taxon>
        <taxon>Sutcliffiella</taxon>
    </lineage>
</organism>
<proteinExistence type="predicted"/>
<evidence type="ECO:0000256" key="1">
    <source>
        <dbReference type="ARBA" id="ARBA00023015"/>
    </source>
</evidence>
<dbReference type="Gene3D" id="1.10.10.60">
    <property type="entry name" value="Homeodomain-like"/>
    <property type="match status" value="2"/>
</dbReference>